<evidence type="ECO:0000256" key="3">
    <source>
        <dbReference type="ARBA" id="ARBA00012643"/>
    </source>
</evidence>
<sequence>MIMPDELAVKKLPALRAPHVHMKNIDQVARIINKIIQDGSEKLQIVTDFDLTLTKQHVNGKQVLSSFGIFGKCKQLSSTFTEESRRLYHKYRPIEIDPNIPLESKVKAMEEWTALARDMLSGFEFDAKELDEVAEKYGTALRDGTKHLFERLNIVNVPILVFSAGLGDVVQAVLRHNRVLWDNVKIVSNFLKYKDGKLDGFVSDRVIHVFNKNEHTVEEDYFNILKGRCNVVVMGDSIGDAAMADGVKDIENILKIGFLYDHAEEHLPTYMDLFDIVLVDDQTMNVPFEILKPIL</sequence>
<protein>
    <recommendedName>
        <fullName evidence="3 9">5'-nucleotidase</fullName>
        <ecNumber evidence="3 9">3.1.3.5</ecNumber>
    </recommendedName>
</protein>
<dbReference type="GO" id="GO:0000287">
    <property type="term" value="F:magnesium ion binding"/>
    <property type="evidence" value="ECO:0007669"/>
    <property type="project" value="InterPro"/>
</dbReference>
<evidence type="ECO:0000256" key="6">
    <source>
        <dbReference type="ARBA" id="ARBA00022801"/>
    </source>
</evidence>
<dbReference type="Gene3D" id="1.10.150.340">
    <property type="entry name" value="Pyrimidine 5'-nucleotidase (UMPH-1), N-terminal domain"/>
    <property type="match status" value="1"/>
</dbReference>
<keyword evidence="6 9" id="KW-0378">Hydrolase</keyword>
<gene>
    <name evidence="11 12" type="primary">LOC107268142</name>
</gene>
<dbReference type="GeneID" id="107268142"/>
<dbReference type="GO" id="GO:0000166">
    <property type="term" value="F:nucleotide binding"/>
    <property type="evidence" value="ECO:0007669"/>
    <property type="project" value="UniProtKB-KW"/>
</dbReference>
<dbReference type="SUPFAM" id="SSF56784">
    <property type="entry name" value="HAD-like"/>
    <property type="match status" value="1"/>
</dbReference>
<evidence type="ECO:0000256" key="7">
    <source>
        <dbReference type="ARBA" id="ARBA00022842"/>
    </source>
</evidence>
<evidence type="ECO:0000313" key="12">
    <source>
        <dbReference type="RefSeq" id="XP_015596102.1"/>
    </source>
</evidence>
<dbReference type="PANTHER" id="PTHR13045:SF0">
    <property type="entry name" value="7-METHYLGUANOSINE PHOSPHATE-SPECIFIC 5'-NUCLEOTIDASE"/>
    <property type="match status" value="1"/>
</dbReference>
<dbReference type="InterPro" id="IPR023214">
    <property type="entry name" value="HAD_sf"/>
</dbReference>
<keyword evidence="9" id="KW-0963">Cytoplasm</keyword>
<evidence type="ECO:0000256" key="5">
    <source>
        <dbReference type="ARBA" id="ARBA00022741"/>
    </source>
</evidence>
<dbReference type="FunFam" id="1.10.150.340:FF:000001">
    <property type="entry name" value="Cytosolic 5-nucleotidase 3-like"/>
    <property type="match status" value="1"/>
</dbReference>
<comment type="catalytic activity">
    <reaction evidence="1 9">
        <text>a ribonucleoside 5'-phosphate + H2O = a ribonucleoside + phosphate</text>
        <dbReference type="Rhea" id="RHEA:12484"/>
        <dbReference type="ChEBI" id="CHEBI:15377"/>
        <dbReference type="ChEBI" id="CHEBI:18254"/>
        <dbReference type="ChEBI" id="CHEBI:43474"/>
        <dbReference type="ChEBI" id="CHEBI:58043"/>
        <dbReference type="EC" id="3.1.3.5"/>
    </reaction>
</comment>
<dbReference type="FunFam" id="3.40.50.1000:FF:000032">
    <property type="entry name" value="Cytosolic 5-nucleotidase 3-like"/>
    <property type="match status" value="1"/>
</dbReference>
<accession>A0AAJ7BXN2</accession>
<dbReference type="Gene3D" id="3.40.50.1000">
    <property type="entry name" value="HAD superfamily/HAD-like"/>
    <property type="match status" value="1"/>
</dbReference>
<comment type="similarity">
    <text evidence="2 9">Belongs to the pyrimidine 5'-nucleotidase family.</text>
</comment>
<evidence type="ECO:0000256" key="9">
    <source>
        <dbReference type="RuleBase" id="RU361276"/>
    </source>
</evidence>
<dbReference type="Pfam" id="PF05822">
    <property type="entry name" value="UMPH-1"/>
    <property type="match status" value="1"/>
</dbReference>
<dbReference type="Proteomes" id="UP000694920">
    <property type="component" value="Unplaced"/>
</dbReference>
<dbReference type="RefSeq" id="XP_015596102.1">
    <property type="nucleotide sequence ID" value="XM_015740616.2"/>
</dbReference>
<evidence type="ECO:0000256" key="4">
    <source>
        <dbReference type="ARBA" id="ARBA00022723"/>
    </source>
</evidence>
<keyword evidence="7" id="KW-0460">Magnesium</keyword>
<comment type="subcellular location">
    <subcellularLocation>
        <location evidence="9">Cytoplasm</location>
    </subcellularLocation>
</comment>
<dbReference type="InterPro" id="IPR006434">
    <property type="entry name" value="Pyrimidine_nucleotidase_eu"/>
</dbReference>
<name>A0AAJ7BXN2_CEPCN</name>
<dbReference type="EC" id="3.1.3.5" evidence="3 9"/>
<keyword evidence="5 9" id="KW-0547">Nucleotide-binding</keyword>
<dbReference type="GO" id="GO:0009117">
    <property type="term" value="P:nucleotide metabolic process"/>
    <property type="evidence" value="ECO:0007669"/>
    <property type="project" value="UniProtKB-KW"/>
</dbReference>
<keyword evidence="8 9" id="KW-0546">Nucleotide metabolism</keyword>
<evidence type="ECO:0000256" key="1">
    <source>
        <dbReference type="ARBA" id="ARBA00000815"/>
    </source>
</evidence>
<dbReference type="AlphaFoldDB" id="A0AAJ7BXN2"/>
<evidence type="ECO:0000313" key="11">
    <source>
        <dbReference type="RefSeq" id="XP_015596101.1"/>
    </source>
</evidence>
<dbReference type="KEGG" id="ccin:107268142"/>
<evidence type="ECO:0000256" key="2">
    <source>
        <dbReference type="ARBA" id="ARBA00008389"/>
    </source>
</evidence>
<evidence type="ECO:0000313" key="10">
    <source>
        <dbReference type="Proteomes" id="UP000694920"/>
    </source>
</evidence>
<dbReference type="GO" id="GO:0005737">
    <property type="term" value="C:cytoplasm"/>
    <property type="evidence" value="ECO:0007669"/>
    <property type="project" value="UniProtKB-SubCell"/>
</dbReference>
<organism evidence="10 12">
    <name type="scientific">Cephus cinctus</name>
    <name type="common">Wheat stem sawfly</name>
    <dbReference type="NCBI Taxonomy" id="211228"/>
    <lineage>
        <taxon>Eukaryota</taxon>
        <taxon>Metazoa</taxon>
        <taxon>Ecdysozoa</taxon>
        <taxon>Arthropoda</taxon>
        <taxon>Hexapoda</taxon>
        <taxon>Insecta</taxon>
        <taxon>Pterygota</taxon>
        <taxon>Neoptera</taxon>
        <taxon>Endopterygota</taxon>
        <taxon>Hymenoptera</taxon>
        <taxon>Cephoidea</taxon>
        <taxon>Cephidae</taxon>
        <taxon>Cephus</taxon>
    </lineage>
</organism>
<keyword evidence="10" id="KW-1185">Reference proteome</keyword>
<dbReference type="SFLD" id="SFLDG01128">
    <property type="entry name" value="C1.4:_5'-Nucleotidase_Like"/>
    <property type="match status" value="1"/>
</dbReference>
<reference evidence="11 12" key="1">
    <citation type="submission" date="2025-04" db="UniProtKB">
        <authorList>
            <consortium name="RefSeq"/>
        </authorList>
    </citation>
    <scope>IDENTIFICATION</scope>
</reference>
<dbReference type="CTD" id="37875"/>
<evidence type="ECO:0000256" key="8">
    <source>
        <dbReference type="ARBA" id="ARBA00023080"/>
    </source>
</evidence>
<dbReference type="SFLD" id="SFLDS00003">
    <property type="entry name" value="Haloacid_Dehalogenase"/>
    <property type="match status" value="1"/>
</dbReference>
<keyword evidence="4" id="KW-0479">Metal-binding</keyword>
<dbReference type="NCBIfam" id="TIGR01544">
    <property type="entry name" value="HAD-SF-IE"/>
    <property type="match status" value="1"/>
</dbReference>
<dbReference type="PANTHER" id="PTHR13045">
    <property type="entry name" value="5'-NUCLEOTIDASE"/>
    <property type="match status" value="1"/>
</dbReference>
<proteinExistence type="inferred from homology"/>
<dbReference type="GO" id="GO:0008253">
    <property type="term" value="F:5'-nucleotidase activity"/>
    <property type="evidence" value="ECO:0007669"/>
    <property type="project" value="UniProtKB-EC"/>
</dbReference>
<dbReference type="RefSeq" id="XP_015596101.1">
    <property type="nucleotide sequence ID" value="XM_015740615.2"/>
</dbReference>
<dbReference type="InterPro" id="IPR036412">
    <property type="entry name" value="HAD-like_sf"/>
</dbReference>